<protein>
    <submittedName>
        <fullName evidence="7">Uncharacterized protein</fullName>
    </submittedName>
</protein>
<dbReference type="InterPro" id="IPR036388">
    <property type="entry name" value="WH-like_DNA-bd_sf"/>
</dbReference>
<dbReference type="InterPro" id="IPR044974">
    <property type="entry name" value="Disease_R_plants"/>
</dbReference>
<dbReference type="InterPro" id="IPR058922">
    <property type="entry name" value="WHD_DRP"/>
</dbReference>
<comment type="caution">
    <text evidence="7">The sequence shown here is derived from an EMBL/GenBank/DDBJ whole genome shotgun (WGS) entry which is preliminary data.</text>
</comment>
<evidence type="ECO:0000313" key="8">
    <source>
        <dbReference type="Proteomes" id="UP000324897"/>
    </source>
</evidence>
<dbReference type="Gene3D" id="1.10.8.430">
    <property type="entry name" value="Helical domain of apoptotic protease-activating factors"/>
    <property type="match status" value="1"/>
</dbReference>
<gene>
    <name evidence="7" type="ORF">EJB05_26754</name>
</gene>
<feature type="domain" description="Disease resistance R13L4/SHOC-2-like LRR" evidence="6">
    <location>
        <begin position="333"/>
        <end position="594"/>
    </location>
</feature>
<sequence>MEAVSPAGSTFFFDLSCALTLQPSSTHRARRVVHTVDEADASLGQGVALDVRYLIVLDDIEEQQWETIKSSFPENTSRIIVTTTIRPLAELCCNHGNNGYVYNMRTLDEKHSKELLEAVLKRHLPGFEQSSTLIVNKCDGHPLALVSVAHYLLRKREFTETDCKFFWKDLGHHMVKEYAFKNLEQVLMSNYLTLPGRPVNLKTCLLYLCVFPSGHPIRRRSLVRRWFAEGYMQCLDPHTTMLVADQNIEELIDRDIIWAIDPSKNAKAKTCRAHGIMHEFLRHMSMSAKFITSFCNPQRSNYRHLFVGERSNSHSSPIHGDLHVDKKENLRAHSLTICGSAGEAVSYFAKCELVRVLDLEECNDLKDEQTDSIHELWHLRYLSLGDTISRLPKKIDKLYCLETLDVRKTKQDITLPVEVMKLPHLAHLLGKFKLEKKNWKKSKPEKYVTGKSNMQTLAGFVTDDDRGLPMLMIRMKKLQKVKLWCNSAGDELLEAIKEFLRVGMDTSDGDRSLSLDLANSSENILSSLAGSLENSYGYLSSLKIHGVLSRPTQLVMSLLGLRELCLSSTNLLTISDNELSNLSKLICLEYLKLVKLLSDDLTDLSGIKIEWHEVLQEVVLDSEVNPGTQMILEDAAKKHPKRPRVLYLGRVDPDEIGSNVKYVAAKRPAPGTRSLVVPGEGHIPAVQSSPVIKLSSALEQARVSGPSLVSTELCSSRDIEMPSVGNNAEGFMMWTKPYYFWRKGKRRSEGLSTKDEKKANKRTTERHEGLD</sequence>
<dbReference type="PANTHER" id="PTHR23155:SF981">
    <property type="entry name" value="NB-ARC DOMAIN CONTAINING PROTEIN, EXPRESSED"/>
    <property type="match status" value="1"/>
</dbReference>
<dbReference type="InterPro" id="IPR002182">
    <property type="entry name" value="NB-ARC"/>
</dbReference>
<dbReference type="InterPro" id="IPR027417">
    <property type="entry name" value="P-loop_NTPase"/>
</dbReference>
<reference evidence="7 8" key="1">
    <citation type="journal article" date="2019" name="Sci. Rep.">
        <title>A high-quality genome of Eragrostis curvula grass provides insights into Poaceae evolution and supports new strategies to enhance forage quality.</title>
        <authorList>
            <person name="Carballo J."/>
            <person name="Santos B.A.C.M."/>
            <person name="Zappacosta D."/>
            <person name="Garbus I."/>
            <person name="Selva J.P."/>
            <person name="Gallo C.A."/>
            <person name="Diaz A."/>
            <person name="Albertini E."/>
            <person name="Caccamo M."/>
            <person name="Echenique V."/>
        </authorList>
    </citation>
    <scope>NUCLEOTIDE SEQUENCE [LARGE SCALE GENOMIC DNA]</scope>
    <source>
        <strain evidence="8">cv. Victoria</strain>
        <tissue evidence="7">Leaf</tissue>
    </source>
</reference>
<evidence type="ECO:0000313" key="7">
    <source>
        <dbReference type="EMBL" id="TVU24323.1"/>
    </source>
</evidence>
<organism evidence="7 8">
    <name type="scientific">Eragrostis curvula</name>
    <name type="common">weeping love grass</name>
    <dbReference type="NCBI Taxonomy" id="38414"/>
    <lineage>
        <taxon>Eukaryota</taxon>
        <taxon>Viridiplantae</taxon>
        <taxon>Streptophyta</taxon>
        <taxon>Embryophyta</taxon>
        <taxon>Tracheophyta</taxon>
        <taxon>Spermatophyta</taxon>
        <taxon>Magnoliopsida</taxon>
        <taxon>Liliopsida</taxon>
        <taxon>Poales</taxon>
        <taxon>Poaceae</taxon>
        <taxon>PACMAD clade</taxon>
        <taxon>Chloridoideae</taxon>
        <taxon>Eragrostideae</taxon>
        <taxon>Eragrostidinae</taxon>
        <taxon>Eragrostis</taxon>
    </lineage>
</organism>
<keyword evidence="2" id="KW-0611">Plant defense</keyword>
<feature type="non-terminal residue" evidence="7">
    <location>
        <position position="1"/>
    </location>
</feature>
<dbReference type="PANTHER" id="PTHR23155">
    <property type="entry name" value="DISEASE RESISTANCE PROTEIN RP"/>
    <property type="match status" value="1"/>
</dbReference>
<evidence type="ECO:0000256" key="3">
    <source>
        <dbReference type="SAM" id="MobiDB-lite"/>
    </source>
</evidence>
<proteinExistence type="predicted"/>
<dbReference type="InterPro" id="IPR032675">
    <property type="entry name" value="LRR_dom_sf"/>
</dbReference>
<dbReference type="Proteomes" id="UP000324897">
    <property type="component" value="Chromosome 2"/>
</dbReference>
<feature type="domain" description="Disease resistance protein winged helix" evidence="5">
    <location>
        <begin position="210"/>
        <end position="280"/>
    </location>
</feature>
<dbReference type="GO" id="GO:0043531">
    <property type="term" value="F:ADP binding"/>
    <property type="evidence" value="ECO:0007669"/>
    <property type="project" value="InterPro"/>
</dbReference>
<dbReference type="InterPro" id="IPR042197">
    <property type="entry name" value="Apaf_helical"/>
</dbReference>
<dbReference type="SUPFAM" id="SSF52540">
    <property type="entry name" value="P-loop containing nucleoside triphosphate hydrolases"/>
    <property type="match status" value="1"/>
</dbReference>
<dbReference type="Pfam" id="PF00931">
    <property type="entry name" value="NB-ARC"/>
    <property type="match status" value="1"/>
</dbReference>
<name>A0A5J9UKJ5_9POAL</name>
<evidence type="ECO:0000259" key="4">
    <source>
        <dbReference type="Pfam" id="PF00931"/>
    </source>
</evidence>
<feature type="region of interest" description="Disordered" evidence="3">
    <location>
        <begin position="747"/>
        <end position="771"/>
    </location>
</feature>
<dbReference type="InterPro" id="IPR055414">
    <property type="entry name" value="LRR_R13L4/SHOC2-like"/>
</dbReference>
<dbReference type="Gene3D" id="1.10.10.10">
    <property type="entry name" value="Winged helix-like DNA-binding domain superfamily/Winged helix DNA-binding domain"/>
    <property type="match status" value="1"/>
</dbReference>
<dbReference type="SUPFAM" id="SSF52058">
    <property type="entry name" value="L domain-like"/>
    <property type="match status" value="1"/>
</dbReference>
<dbReference type="EMBL" id="RWGY01000013">
    <property type="protein sequence ID" value="TVU24323.1"/>
    <property type="molecule type" value="Genomic_DNA"/>
</dbReference>
<keyword evidence="8" id="KW-1185">Reference proteome</keyword>
<dbReference type="GO" id="GO:0098542">
    <property type="term" value="P:defense response to other organism"/>
    <property type="evidence" value="ECO:0007669"/>
    <property type="project" value="TreeGrafter"/>
</dbReference>
<keyword evidence="1" id="KW-0677">Repeat</keyword>
<dbReference type="Pfam" id="PF23598">
    <property type="entry name" value="LRR_14"/>
    <property type="match status" value="1"/>
</dbReference>
<feature type="domain" description="NB-ARC" evidence="4">
    <location>
        <begin position="50"/>
        <end position="119"/>
    </location>
</feature>
<dbReference type="OrthoDB" id="669335at2759"/>
<dbReference type="Gramene" id="TVU24323">
    <property type="protein sequence ID" value="TVU24323"/>
    <property type="gene ID" value="EJB05_26754"/>
</dbReference>
<evidence type="ECO:0000256" key="1">
    <source>
        <dbReference type="ARBA" id="ARBA00022737"/>
    </source>
</evidence>
<dbReference type="Gene3D" id="3.40.50.300">
    <property type="entry name" value="P-loop containing nucleotide triphosphate hydrolases"/>
    <property type="match status" value="1"/>
</dbReference>
<evidence type="ECO:0000256" key="2">
    <source>
        <dbReference type="ARBA" id="ARBA00022821"/>
    </source>
</evidence>
<dbReference type="Gene3D" id="3.80.10.10">
    <property type="entry name" value="Ribonuclease Inhibitor"/>
    <property type="match status" value="1"/>
</dbReference>
<dbReference type="Pfam" id="PF23559">
    <property type="entry name" value="WHD_DRP"/>
    <property type="match status" value="1"/>
</dbReference>
<evidence type="ECO:0000259" key="5">
    <source>
        <dbReference type="Pfam" id="PF23559"/>
    </source>
</evidence>
<accession>A0A5J9UKJ5</accession>
<dbReference type="AlphaFoldDB" id="A0A5J9UKJ5"/>
<evidence type="ECO:0000259" key="6">
    <source>
        <dbReference type="Pfam" id="PF23598"/>
    </source>
</evidence>